<keyword evidence="2" id="KW-1185">Reference proteome</keyword>
<sequence length="322" mass="36088">MAIFHGILLLIVLLFVPMAAAATVGLGGGAEEQDLECLPTRCREHHGPEIRFPFRLIGKQPEHCGYHPGFDLSCIPHSKYPLLQLPFSVNVFVNNIDYKSQTIDISDPNRCLPRQLQNFNLSASPFPEYHGWYYDLSFVNCSRTQDLIFDGVIWIACLSDQSHQVYAIQSQMKPALSCTKMYSISLPVDVQAQDIIDGFRLKWSKPVCGDCEAQGKYCRLKNNNNSNNNNSGSDSQLLLNGSTECFDKPRQQSMGALPKLKIAGEMVHSIIIQLSMKRQKFTNMVYYDCRGSPRSNSSSCSCHCNISCLQIKQNEESGSSKD</sequence>
<evidence type="ECO:0000313" key="2">
    <source>
        <dbReference type="Proteomes" id="UP001060215"/>
    </source>
</evidence>
<organism evidence="1 2">
    <name type="scientific">Camellia lanceoleosa</name>
    <dbReference type="NCBI Taxonomy" id="1840588"/>
    <lineage>
        <taxon>Eukaryota</taxon>
        <taxon>Viridiplantae</taxon>
        <taxon>Streptophyta</taxon>
        <taxon>Embryophyta</taxon>
        <taxon>Tracheophyta</taxon>
        <taxon>Spermatophyta</taxon>
        <taxon>Magnoliopsida</taxon>
        <taxon>eudicotyledons</taxon>
        <taxon>Gunneridae</taxon>
        <taxon>Pentapetalae</taxon>
        <taxon>asterids</taxon>
        <taxon>Ericales</taxon>
        <taxon>Theaceae</taxon>
        <taxon>Camellia</taxon>
    </lineage>
</organism>
<dbReference type="EMBL" id="CM045764">
    <property type="protein sequence ID" value="KAI8007767.1"/>
    <property type="molecule type" value="Genomic_DNA"/>
</dbReference>
<comment type="caution">
    <text evidence="1">The sequence shown here is derived from an EMBL/GenBank/DDBJ whole genome shotgun (WGS) entry which is preliminary data.</text>
</comment>
<proteinExistence type="predicted"/>
<gene>
    <name evidence="1" type="ORF">LOK49_LG07G00241</name>
</gene>
<dbReference type="Proteomes" id="UP001060215">
    <property type="component" value="Chromosome 7"/>
</dbReference>
<protein>
    <submittedName>
        <fullName evidence="1">RING-H2 finger protein ATL21A</fullName>
    </submittedName>
</protein>
<reference evidence="1 2" key="1">
    <citation type="journal article" date="2022" name="Plant J.">
        <title>Chromosome-level genome of Camellia lanceoleosa provides a valuable resource for understanding genome evolution and self-incompatibility.</title>
        <authorList>
            <person name="Gong W."/>
            <person name="Xiao S."/>
            <person name="Wang L."/>
            <person name="Liao Z."/>
            <person name="Chang Y."/>
            <person name="Mo W."/>
            <person name="Hu G."/>
            <person name="Li W."/>
            <person name="Zhao G."/>
            <person name="Zhu H."/>
            <person name="Hu X."/>
            <person name="Ji K."/>
            <person name="Xiang X."/>
            <person name="Song Q."/>
            <person name="Yuan D."/>
            <person name="Jin S."/>
            <person name="Zhang L."/>
        </authorList>
    </citation>
    <scope>NUCLEOTIDE SEQUENCE [LARGE SCALE GENOMIC DNA]</scope>
    <source>
        <strain evidence="1">SQ_2022a</strain>
    </source>
</reference>
<name>A0ACC0H4V5_9ERIC</name>
<accession>A0ACC0H4V5</accession>
<evidence type="ECO:0000313" key="1">
    <source>
        <dbReference type="EMBL" id="KAI8007767.1"/>
    </source>
</evidence>